<evidence type="ECO:0000313" key="2">
    <source>
        <dbReference type="EMBL" id="ERK43331.1"/>
    </source>
</evidence>
<keyword evidence="1" id="KW-0472">Membrane</keyword>
<dbReference type="EMBL" id="AWVJ01000149">
    <property type="protein sequence ID" value="ERK43331.1"/>
    <property type="molecule type" value="Genomic_DNA"/>
</dbReference>
<evidence type="ECO:0000256" key="1">
    <source>
        <dbReference type="SAM" id="Phobius"/>
    </source>
</evidence>
<reference evidence="2 3" key="1">
    <citation type="submission" date="2013-06" db="EMBL/GenBank/DDBJ databases">
        <authorList>
            <person name="Weinstock G."/>
            <person name="Sodergren E."/>
            <person name="Lobos E.A."/>
            <person name="Fulton L."/>
            <person name="Fulton R."/>
            <person name="Courtney L."/>
            <person name="Fronick C."/>
            <person name="O'Laughlin M."/>
            <person name="Godfrey J."/>
            <person name="Wilson R.M."/>
            <person name="Miner T."/>
            <person name="Farmer C."/>
            <person name="Delehaunty K."/>
            <person name="Cordes M."/>
            <person name="Minx P."/>
            <person name="Tomlinson C."/>
            <person name="Chen J."/>
            <person name="Wollam A."/>
            <person name="Pepin K.H."/>
            <person name="Bhonagiri V."/>
            <person name="Zhang X."/>
            <person name="Warren W."/>
            <person name="Mitreva M."/>
            <person name="Mardis E.R."/>
            <person name="Wilson R.K."/>
        </authorList>
    </citation>
    <scope>NUCLEOTIDE SEQUENCE [LARGE SCALE GENOMIC DNA]</scope>
    <source>
        <strain evidence="2 3">ATCC 29099</strain>
    </source>
</reference>
<gene>
    <name evidence="2" type="ORF">HMPREF0373_02469</name>
</gene>
<accession>U2PGN0</accession>
<keyword evidence="1" id="KW-0812">Transmembrane</keyword>
<dbReference type="HOGENOM" id="CLU_3233790_0_0_9"/>
<keyword evidence="1" id="KW-1133">Transmembrane helix</keyword>
<protein>
    <submittedName>
        <fullName evidence="2">Uncharacterized protein</fullName>
    </submittedName>
</protein>
<comment type="caution">
    <text evidence="2">The sequence shown here is derived from an EMBL/GenBank/DDBJ whole genome shotgun (WGS) entry which is preliminary data.</text>
</comment>
<evidence type="ECO:0000313" key="3">
    <source>
        <dbReference type="Proteomes" id="UP000016608"/>
    </source>
</evidence>
<dbReference type="AlphaFoldDB" id="U2PGN0"/>
<proteinExistence type="predicted"/>
<keyword evidence="3" id="KW-1185">Reference proteome</keyword>
<name>U2PGN0_EUBRA</name>
<dbReference type="Proteomes" id="UP000016608">
    <property type="component" value="Unassembled WGS sequence"/>
</dbReference>
<sequence>MIWRYVYFQIFLFLIYCPDAVYSILYRRNRIQVTKAEKMSVGR</sequence>
<organism evidence="2 3">
    <name type="scientific">Eubacterium ramulus ATCC 29099</name>
    <dbReference type="NCBI Taxonomy" id="1256908"/>
    <lineage>
        <taxon>Bacteria</taxon>
        <taxon>Bacillati</taxon>
        <taxon>Bacillota</taxon>
        <taxon>Clostridia</taxon>
        <taxon>Eubacteriales</taxon>
        <taxon>Eubacteriaceae</taxon>
        <taxon>Eubacterium</taxon>
    </lineage>
</organism>
<feature type="transmembrane region" description="Helical" evidence="1">
    <location>
        <begin position="6"/>
        <end position="25"/>
    </location>
</feature>